<dbReference type="InterPro" id="IPR044946">
    <property type="entry name" value="Restrct_endonuc_typeI_TRD_sf"/>
</dbReference>
<dbReference type="Proteomes" id="UP000233526">
    <property type="component" value="Unassembled WGS sequence"/>
</dbReference>
<accession>A0A2N3ILX9</accession>
<proteinExistence type="predicted"/>
<comment type="caution">
    <text evidence="3">The sequence shown here is derived from an EMBL/GenBank/DDBJ whole genome shotgun (WGS) entry which is preliminary data.</text>
</comment>
<evidence type="ECO:0000313" key="3">
    <source>
        <dbReference type="EMBL" id="PKQ71408.1"/>
    </source>
</evidence>
<dbReference type="SUPFAM" id="SSF116734">
    <property type="entry name" value="DNA methylase specificity domain"/>
    <property type="match status" value="2"/>
</dbReference>
<dbReference type="RefSeq" id="WP_198559688.1">
    <property type="nucleotide sequence ID" value="NZ_CAWNSS010000091.1"/>
</dbReference>
<sequence>MVVLRSLGFQLVPFKLHRFRKQRPSRLKEIPVVVPPAEEQHRIVAKVDELMALCDQLELRSESQLAAHQMLVDTLLATLTDSADADELAQNWARLSTHFDTLFTTEASIDALKQTILQLAVTGILVSWENNVREEKLKNCISFGPRNGFSPKETTEDTGFYVLKLGATSYGSLNLTEIKKIDVAIEKESHLFIRKYDILIQRGNSANYVGSNCLNN</sequence>
<dbReference type="AlphaFoldDB" id="A0A2N3ILX9"/>
<dbReference type="GO" id="GO:0003677">
    <property type="term" value="F:DNA binding"/>
    <property type="evidence" value="ECO:0007669"/>
    <property type="project" value="UniProtKB-KW"/>
</dbReference>
<keyword evidence="2" id="KW-0238">DNA-binding</keyword>
<protein>
    <recommendedName>
        <fullName evidence="5">Type I restriction modification DNA specificity domain-containing protein</fullName>
    </recommendedName>
</protein>
<gene>
    <name evidence="3" type="ORF">AOX56_22260</name>
</gene>
<evidence type="ECO:0000256" key="2">
    <source>
        <dbReference type="ARBA" id="ARBA00023125"/>
    </source>
</evidence>
<name>A0A2N3ILX9_AERSO</name>
<evidence type="ECO:0008006" key="5">
    <source>
        <dbReference type="Google" id="ProtNLM"/>
    </source>
</evidence>
<dbReference type="Gene3D" id="3.90.220.20">
    <property type="entry name" value="DNA methylase specificity domains"/>
    <property type="match status" value="1"/>
</dbReference>
<evidence type="ECO:0000313" key="4">
    <source>
        <dbReference type="Proteomes" id="UP000233526"/>
    </source>
</evidence>
<organism evidence="3 4">
    <name type="scientific">Aeromonas sobria</name>
    <dbReference type="NCBI Taxonomy" id="646"/>
    <lineage>
        <taxon>Bacteria</taxon>
        <taxon>Pseudomonadati</taxon>
        <taxon>Pseudomonadota</taxon>
        <taxon>Gammaproteobacteria</taxon>
        <taxon>Aeromonadales</taxon>
        <taxon>Aeromonadaceae</taxon>
        <taxon>Aeromonas</taxon>
    </lineage>
</organism>
<reference evidence="3 4" key="1">
    <citation type="journal article" date="2017" name="Front. Microbiol.">
        <title>Strong Genomic and Phenotypic Heterogeneity in the Aeromonas sobria Species Complex.</title>
        <authorList>
            <person name="Gauthier J."/>
            <person name="Vincent A.T."/>
            <person name="Charette S.J."/>
            <person name="Derome N."/>
        </authorList>
    </citation>
    <scope>NUCLEOTIDE SEQUENCE [LARGE SCALE GENOMIC DNA]</scope>
    <source>
        <strain evidence="3 4">JF2635</strain>
    </source>
</reference>
<keyword evidence="1" id="KW-0680">Restriction system</keyword>
<evidence type="ECO:0000256" key="1">
    <source>
        <dbReference type="ARBA" id="ARBA00022747"/>
    </source>
</evidence>
<dbReference type="GO" id="GO:0009307">
    <property type="term" value="P:DNA restriction-modification system"/>
    <property type="evidence" value="ECO:0007669"/>
    <property type="project" value="UniProtKB-KW"/>
</dbReference>
<dbReference type="EMBL" id="LJZX01000091">
    <property type="protein sequence ID" value="PKQ71408.1"/>
    <property type="molecule type" value="Genomic_DNA"/>
</dbReference>